<dbReference type="PANTHER" id="PTHR47628:SF1">
    <property type="entry name" value="ALIPHATIC AMIDASE EXPRESSION-REGULATING PROTEIN"/>
    <property type="match status" value="1"/>
</dbReference>
<dbReference type="KEGG" id="meso:BSQ44_13205"/>
<dbReference type="SUPFAM" id="SSF53822">
    <property type="entry name" value="Periplasmic binding protein-like I"/>
    <property type="match status" value="1"/>
</dbReference>
<dbReference type="OrthoDB" id="9803275at2"/>
<gene>
    <name evidence="5" type="ORF">BSQ44_13205</name>
</gene>
<dbReference type="RefSeq" id="WP_072604880.1">
    <property type="nucleotide sequence ID" value="NZ_CP018171.1"/>
</dbReference>
<reference evidence="6" key="1">
    <citation type="submission" date="2016-11" db="EMBL/GenBank/DDBJ databases">
        <title>Mesorhizobium oceanicum sp. nov., isolated from deep seawater in South China Sea.</title>
        <authorList>
            <person name="Fu G.-Y."/>
        </authorList>
    </citation>
    <scope>NUCLEOTIDE SEQUENCE [LARGE SCALE GENOMIC DNA]</scope>
    <source>
        <strain evidence="6">B7</strain>
    </source>
</reference>
<evidence type="ECO:0000256" key="2">
    <source>
        <dbReference type="ARBA" id="ARBA00022729"/>
    </source>
</evidence>
<keyword evidence="6" id="KW-1185">Reference proteome</keyword>
<dbReference type="InterPro" id="IPR028081">
    <property type="entry name" value="Leu-bd"/>
</dbReference>
<dbReference type="Pfam" id="PF13458">
    <property type="entry name" value="Peripla_BP_6"/>
    <property type="match status" value="1"/>
</dbReference>
<comment type="similarity">
    <text evidence="1">Belongs to the leucine-binding protein family.</text>
</comment>
<evidence type="ECO:0000256" key="3">
    <source>
        <dbReference type="SAM" id="SignalP"/>
    </source>
</evidence>
<keyword evidence="2 3" id="KW-0732">Signal</keyword>
<dbReference type="InterPro" id="IPR006311">
    <property type="entry name" value="TAT_signal"/>
</dbReference>
<protein>
    <submittedName>
        <fullName evidence="5">Urea ABC transporter</fullName>
    </submittedName>
</protein>
<dbReference type="CDD" id="cd06356">
    <property type="entry name" value="PBP1_amide_urea_BP-like"/>
    <property type="match status" value="1"/>
</dbReference>
<sequence>MTITRRTILKGAAAAGSAALASPVFIRNAFAEDPIKLGTVFDISGIFDAYGKPIDMAVQLAVKQLNDGGGLLGRPIEHIGYDTQSNMALYTQYAQQLTRQVKVDVVHGGILSASREAIRQTLRRANTLYFYNIQYEGGVCDRNCFITGVTPAQTTEVQIPYTMEKWGKKVYILAADYNYGQLMARWIQKYFKDNGGETVAVDFFPLDVADFGSTITKIQTAAPDMVYSALVGGAHLSFYRQWAAAGMKSRIPLASTTLGVGSEHLVLTPEEGDGIVVCYNYSPELDTPANKAFTTAWGEMHGAETIPNIHELAVSNYQGIMLWAEAVKAANSVEHDSLITALDSGLSYEGPAGMVTIDPKTHHATLDVHLMEMRDQKLNVIKSFGAREPIDTQLVCDLVANPDDNQQYEIDI</sequence>
<feature type="chain" id="PRO_5013358199" evidence="3">
    <location>
        <begin position="22"/>
        <end position="412"/>
    </location>
</feature>
<name>A0A1L3SS46_9HYPH</name>
<feature type="domain" description="Leucine-binding protein" evidence="4">
    <location>
        <begin position="34"/>
        <end position="375"/>
    </location>
</feature>
<dbReference type="Proteomes" id="UP000182840">
    <property type="component" value="Chromosome"/>
</dbReference>
<dbReference type="PANTHER" id="PTHR47628">
    <property type="match status" value="1"/>
</dbReference>
<dbReference type="Gene3D" id="3.40.50.2300">
    <property type="match status" value="2"/>
</dbReference>
<evidence type="ECO:0000313" key="6">
    <source>
        <dbReference type="Proteomes" id="UP000182840"/>
    </source>
</evidence>
<dbReference type="STRING" id="1670800.BSQ44_13205"/>
<accession>A0A1L3SS46</accession>
<evidence type="ECO:0000313" key="5">
    <source>
        <dbReference type="EMBL" id="APH72216.1"/>
    </source>
</evidence>
<organism evidence="5 6">
    <name type="scientific">Aquibium oceanicum</name>
    <dbReference type="NCBI Taxonomy" id="1670800"/>
    <lineage>
        <taxon>Bacteria</taxon>
        <taxon>Pseudomonadati</taxon>
        <taxon>Pseudomonadota</taxon>
        <taxon>Alphaproteobacteria</taxon>
        <taxon>Hyphomicrobiales</taxon>
        <taxon>Phyllobacteriaceae</taxon>
        <taxon>Aquibium</taxon>
    </lineage>
</organism>
<dbReference type="EMBL" id="CP018171">
    <property type="protein sequence ID" value="APH72216.1"/>
    <property type="molecule type" value="Genomic_DNA"/>
</dbReference>
<dbReference type="AlphaFoldDB" id="A0A1L3SS46"/>
<dbReference type="PROSITE" id="PS51318">
    <property type="entry name" value="TAT"/>
    <property type="match status" value="1"/>
</dbReference>
<evidence type="ECO:0000259" key="4">
    <source>
        <dbReference type="Pfam" id="PF13458"/>
    </source>
</evidence>
<dbReference type="InterPro" id="IPR028082">
    <property type="entry name" value="Peripla_BP_I"/>
</dbReference>
<evidence type="ECO:0000256" key="1">
    <source>
        <dbReference type="ARBA" id="ARBA00010062"/>
    </source>
</evidence>
<proteinExistence type="inferred from homology"/>
<feature type="signal peptide" evidence="3">
    <location>
        <begin position="1"/>
        <end position="21"/>
    </location>
</feature>